<protein>
    <recommendedName>
        <fullName evidence="3">C2H2-type domain-containing protein</fullName>
    </recommendedName>
</protein>
<dbReference type="PROSITE" id="PS00028">
    <property type="entry name" value="ZINC_FINGER_C2H2_1"/>
    <property type="match status" value="2"/>
</dbReference>
<reference evidence="4" key="1">
    <citation type="journal article" date="2020" name="Stud. Mycol.">
        <title>101 Dothideomycetes genomes: a test case for predicting lifestyles and emergence of pathogens.</title>
        <authorList>
            <person name="Haridas S."/>
            <person name="Albert R."/>
            <person name="Binder M."/>
            <person name="Bloem J."/>
            <person name="Labutti K."/>
            <person name="Salamov A."/>
            <person name="Andreopoulos B."/>
            <person name="Baker S."/>
            <person name="Barry K."/>
            <person name="Bills G."/>
            <person name="Bluhm B."/>
            <person name="Cannon C."/>
            <person name="Castanera R."/>
            <person name="Culley D."/>
            <person name="Daum C."/>
            <person name="Ezra D."/>
            <person name="Gonzalez J."/>
            <person name="Henrissat B."/>
            <person name="Kuo A."/>
            <person name="Liang C."/>
            <person name="Lipzen A."/>
            <person name="Lutzoni F."/>
            <person name="Magnuson J."/>
            <person name="Mondo S."/>
            <person name="Nolan M."/>
            <person name="Ohm R."/>
            <person name="Pangilinan J."/>
            <person name="Park H.-J."/>
            <person name="Ramirez L."/>
            <person name="Alfaro M."/>
            <person name="Sun H."/>
            <person name="Tritt A."/>
            <person name="Yoshinaga Y."/>
            <person name="Zwiers L.-H."/>
            <person name="Turgeon B."/>
            <person name="Goodwin S."/>
            <person name="Spatafora J."/>
            <person name="Crous P."/>
            <person name="Grigoriev I."/>
        </authorList>
    </citation>
    <scope>NUCLEOTIDE SEQUENCE</scope>
    <source>
        <strain evidence="4">CBS 121167</strain>
    </source>
</reference>
<dbReference type="InterPro" id="IPR058925">
    <property type="entry name" value="zf-C2H2_AcuF"/>
</dbReference>
<dbReference type="GeneID" id="54300353"/>
<accession>A0A6A6BR91</accession>
<evidence type="ECO:0000256" key="2">
    <source>
        <dbReference type="SAM" id="MobiDB-lite"/>
    </source>
</evidence>
<proteinExistence type="predicted"/>
<evidence type="ECO:0000256" key="1">
    <source>
        <dbReference type="PROSITE-ProRule" id="PRU00042"/>
    </source>
</evidence>
<dbReference type="OrthoDB" id="409136at2759"/>
<keyword evidence="1" id="KW-0479">Metal-binding</keyword>
<dbReference type="GO" id="GO:0008270">
    <property type="term" value="F:zinc ion binding"/>
    <property type="evidence" value="ECO:0007669"/>
    <property type="project" value="UniProtKB-KW"/>
</dbReference>
<dbReference type="PROSITE" id="PS50157">
    <property type="entry name" value="ZINC_FINGER_C2H2_2"/>
    <property type="match status" value="1"/>
</dbReference>
<feature type="region of interest" description="Disordered" evidence="2">
    <location>
        <begin position="893"/>
        <end position="925"/>
    </location>
</feature>
<dbReference type="AlphaFoldDB" id="A0A6A6BR91"/>
<dbReference type="PANTHER" id="PTHR35391:SF3">
    <property type="entry name" value="FINGER DOMAIN PROTEIN, PUTATIVE (AFU_ORTHOLOGUE AFUA_8G04300)-RELATED"/>
    <property type="match status" value="1"/>
</dbReference>
<evidence type="ECO:0000313" key="4">
    <source>
        <dbReference type="EMBL" id="KAF2145963.1"/>
    </source>
</evidence>
<dbReference type="SMART" id="SM00355">
    <property type="entry name" value="ZnF_C2H2"/>
    <property type="match status" value="5"/>
</dbReference>
<dbReference type="Pfam" id="PF26082">
    <property type="entry name" value="zf-C2H2_AcuF"/>
    <property type="match status" value="2"/>
</dbReference>
<name>A0A6A6BR91_9PEZI</name>
<keyword evidence="1" id="KW-0863">Zinc-finger</keyword>
<gene>
    <name evidence="4" type="ORF">K452DRAFT_304964</name>
</gene>
<dbReference type="PANTHER" id="PTHR35391">
    <property type="entry name" value="C2H2-TYPE DOMAIN-CONTAINING PROTEIN-RELATED"/>
    <property type="match status" value="1"/>
</dbReference>
<dbReference type="Proteomes" id="UP000799438">
    <property type="component" value="Unassembled WGS sequence"/>
</dbReference>
<dbReference type="InterPro" id="IPR013087">
    <property type="entry name" value="Znf_C2H2_type"/>
</dbReference>
<dbReference type="RefSeq" id="XP_033401675.1">
    <property type="nucleotide sequence ID" value="XM_033542856.1"/>
</dbReference>
<sequence>MYLSENQQNTILREHKAFILWGDGFGIDEGELETVFRQSRRLRHRTLQLLSTTGKLLYKLAAPLLALTEAPTHSELPSLLEEVKISIPHQYDDSDDSDDSDDPKNLEIISLFSEKEISETLEDLKNYVQCLIELSPSLENPAKDPGWNEAVRAVEQKTTSSISQMPGCDVYSRLIQDRFPKAPTELIEMLGTLNWNRFLRLQSLRDLHASKLSGMSDDESGLESEEEFQELGSRKSGLAKTFHDSGLGTSVPAKSAYAPSTTTSVLEGAAVRVPPLPEKGKMGLPFTCDACGKTVIIRERRIWKKHIYRDLQPYTCVHADCKSQTAVFKDRQALRNHFLAVHNADSGCNPQQCSLCDESFPLEPVAFSTHLARHLEEIALAALPRALEPDSDIEGSADSDDESDMIKPNEPVTVEVSTEVDDLIPTHEGFERAISLRNPHIQSYLLDRAVQEQIRRYDRLLEMRSKHEAAIKDCSCPSKQYCLALGGNAKDLGFGLEHTSDEDAATETAQYPANVPPPPVNLPAEFECRFCFKVKKIHKASDWTKHVYEDIQPFTCTFAYCAVPKSFKRRADWVRHENERHRKLESWECNLEDCKHTCYRKDNFIQHLVREHKIPEPRARARKLNETSVMSGDSSDIWDIVEQCRRDTTRPAAEEPCKFCGRVFSTWKTLIAHLAKHMEQISLPTLMLLAKNPSLQQSAYQRPLAMWSNDPSEDQTKRLAAYYSLPVVPHPRDGRGDDEYPHDDTALELVPGYTLLEEDTDAVQHAPMFTTIGPETRFLPAYECSFDFLHCRRFFSAINVPDGDPEQAWRTHVLSHFNGHPPPRSVCCPLCDDFEYTDATPGLAWDKRMEHVAEHHRAGHTLAKARPDVHLYQYLWQKRIIDDAELKELKSGSAVASGNSGETLQHTQGSRIDEQTRRRLLHPRQ</sequence>
<evidence type="ECO:0000313" key="5">
    <source>
        <dbReference type="Proteomes" id="UP000799438"/>
    </source>
</evidence>
<feature type="compositionally biased region" description="Polar residues" evidence="2">
    <location>
        <begin position="894"/>
        <end position="910"/>
    </location>
</feature>
<evidence type="ECO:0000259" key="3">
    <source>
        <dbReference type="PROSITE" id="PS50157"/>
    </source>
</evidence>
<feature type="domain" description="C2H2-type" evidence="3">
    <location>
        <begin position="655"/>
        <end position="682"/>
    </location>
</feature>
<keyword evidence="5" id="KW-1185">Reference proteome</keyword>
<organism evidence="4 5">
    <name type="scientific">Aplosporella prunicola CBS 121167</name>
    <dbReference type="NCBI Taxonomy" id="1176127"/>
    <lineage>
        <taxon>Eukaryota</taxon>
        <taxon>Fungi</taxon>
        <taxon>Dikarya</taxon>
        <taxon>Ascomycota</taxon>
        <taxon>Pezizomycotina</taxon>
        <taxon>Dothideomycetes</taxon>
        <taxon>Dothideomycetes incertae sedis</taxon>
        <taxon>Botryosphaeriales</taxon>
        <taxon>Aplosporellaceae</taxon>
        <taxon>Aplosporella</taxon>
    </lineage>
</organism>
<keyword evidence="1" id="KW-0862">Zinc</keyword>
<dbReference type="EMBL" id="ML995476">
    <property type="protein sequence ID" value="KAF2145963.1"/>
    <property type="molecule type" value="Genomic_DNA"/>
</dbReference>